<dbReference type="Proteomes" id="UP000198668">
    <property type="component" value="Unassembled WGS sequence"/>
</dbReference>
<proteinExistence type="predicted"/>
<organism evidence="3 4">
    <name type="scientific">Pisciglobus halotolerans</name>
    <dbReference type="NCBI Taxonomy" id="745365"/>
    <lineage>
        <taxon>Bacteria</taxon>
        <taxon>Bacillati</taxon>
        <taxon>Bacillota</taxon>
        <taxon>Bacilli</taxon>
        <taxon>Lactobacillales</taxon>
        <taxon>Carnobacteriaceae</taxon>
    </lineage>
</organism>
<dbReference type="Pfam" id="PF00239">
    <property type="entry name" value="Resolvase"/>
    <property type="match status" value="1"/>
</dbReference>
<dbReference type="Pfam" id="PF07508">
    <property type="entry name" value="Recombinase"/>
    <property type="match status" value="1"/>
</dbReference>
<dbReference type="InterPro" id="IPR050639">
    <property type="entry name" value="SSR_resolvase"/>
</dbReference>
<sequence length="598" mass="68883">MKEVEVIKARSSSSNSARGKMIEQLRVAAYCRVSTDSEDQLNSYNSQKEYYTDLIQKNAEWIFAGIYADEAITGTQVTKREDFQRMINDCMNGEIDMLITKSISRFARNTLDTLKYVRMLKEKNIAVYFEDEKINTLTMDGELLLVVLSSVAQQEVENISANVKKGLKMKMKRGELVGFQGCLGYDYHPEDKSITVNEEEAEIVRYIFNRYIEGAGGSVIGQELENLGYLTKYGNSTWVPTTVLGIIKNEKYKGDILLGKTFTVDPISKRRLENLGEEDQFYIRNHHEPIISEEVFDKAQEILNRRSKNRGKIGDGNSKREKYSRKYAFSCLLECGFCGGTLTRRRWHSGTEYNKVIWQCVTSTKKGKKHCPHSKGIPETAIEEAFIESYRLLCDNNKDVLEEFLNRIDETLSSSSVNKKLLKVDKEIEAIEKKKSKLVDMRLEDTIDSDTYESKFSSMTSKQEDLLKERLQLQETARNEKDIKRRLRDFKKTLEQNEVLNEFDRYVFESIVEKVIVGGYDEDGNIDPAQLVFVYKTGFKNSLDGNRFKPERKNARGNRKSKDLCSHANDENQSLCSDTKADTYRVCCVDRKDSRLKP</sequence>
<keyword evidence="4" id="KW-1185">Reference proteome</keyword>
<reference evidence="3 4" key="1">
    <citation type="submission" date="2016-10" db="EMBL/GenBank/DDBJ databases">
        <authorList>
            <person name="de Groot N.N."/>
        </authorList>
    </citation>
    <scope>NUCLEOTIDE SEQUENCE [LARGE SCALE GENOMIC DNA]</scope>
    <source>
        <strain evidence="3 4">DSM 27630</strain>
    </source>
</reference>
<evidence type="ECO:0000259" key="1">
    <source>
        <dbReference type="PROSITE" id="PS51736"/>
    </source>
</evidence>
<evidence type="ECO:0000259" key="2">
    <source>
        <dbReference type="PROSITE" id="PS51737"/>
    </source>
</evidence>
<dbReference type="PROSITE" id="PS51737">
    <property type="entry name" value="RECOMBINASE_DNA_BIND"/>
    <property type="match status" value="1"/>
</dbReference>
<feature type="domain" description="Recombinase" evidence="2">
    <location>
        <begin position="184"/>
        <end position="309"/>
    </location>
</feature>
<dbReference type="RefSeq" id="WP_092093140.1">
    <property type="nucleotide sequence ID" value="NZ_FOQE01000031.1"/>
</dbReference>
<evidence type="ECO:0000313" key="3">
    <source>
        <dbReference type="EMBL" id="SFH83186.1"/>
    </source>
</evidence>
<dbReference type="InterPro" id="IPR011109">
    <property type="entry name" value="DNA_bind_recombinase_dom"/>
</dbReference>
<feature type="domain" description="Resolvase/invertase-type recombinase catalytic" evidence="1">
    <location>
        <begin position="26"/>
        <end position="174"/>
    </location>
</feature>
<dbReference type="CDD" id="cd00338">
    <property type="entry name" value="Ser_Recombinase"/>
    <property type="match status" value="1"/>
</dbReference>
<gene>
    <name evidence="3" type="ORF">SAMN04489868_13125</name>
</gene>
<dbReference type="GO" id="GO:0003677">
    <property type="term" value="F:DNA binding"/>
    <property type="evidence" value="ECO:0007669"/>
    <property type="project" value="InterPro"/>
</dbReference>
<dbReference type="InterPro" id="IPR006119">
    <property type="entry name" value="Resolv_N"/>
</dbReference>
<dbReference type="SMART" id="SM00857">
    <property type="entry name" value="Resolvase"/>
    <property type="match status" value="1"/>
</dbReference>
<dbReference type="EMBL" id="FOQE01000031">
    <property type="protein sequence ID" value="SFH83186.1"/>
    <property type="molecule type" value="Genomic_DNA"/>
</dbReference>
<dbReference type="InterPro" id="IPR038109">
    <property type="entry name" value="DNA_bind_recomb_sf"/>
</dbReference>
<dbReference type="OrthoDB" id="9811097at2"/>
<dbReference type="Gene3D" id="3.40.50.1390">
    <property type="entry name" value="Resolvase, N-terminal catalytic domain"/>
    <property type="match status" value="1"/>
</dbReference>
<dbReference type="InterPro" id="IPR036162">
    <property type="entry name" value="Resolvase-like_N_sf"/>
</dbReference>
<dbReference type="PANTHER" id="PTHR30461:SF23">
    <property type="entry name" value="DNA RECOMBINASE-RELATED"/>
    <property type="match status" value="1"/>
</dbReference>
<dbReference type="Gene3D" id="3.90.1750.20">
    <property type="entry name" value="Putative Large Serine Recombinase, Chain B, Domain 2"/>
    <property type="match status" value="1"/>
</dbReference>
<dbReference type="AlphaFoldDB" id="A0A1I3D950"/>
<evidence type="ECO:0000313" key="4">
    <source>
        <dbReference type="Proteomes" id="UP000198668"/>
    </source>
</evidence>
<dbReference type="PROSITE" id="PS51736">
    <property type="entry name" value="RECOMBINASES_3"/>
    <property type="match status" value="1"/>
</dbReference>
<dbReference type="PANTHER" id="PTHR30461">
    <property type="entry name" value="DNA-INVERTASE FROM LAMBDOID PROPHAGE"/>
    <property type="match status" value="1"/>
</dbReference>
<dbReference type="Pfam" id="PF13408">
    <property type="entry name" value="Zn_ribbon_recom"/>
    <property type="match status" value="1"/>
</dbReference>
<protein>
    <submittedName>
        <fullName evidence="3">Site-specific DNA recombinase</fullName>
    </submittedName>
</protein>
<name>A0A1I3D950_9LACT</name>
<dbReference type="SUPFAM" id="SSF53041">
    <property type="entry name" value="Resolvase-like"/>
    <property type="match status" value="1"/>
</dbReference>
<dbReference type="GO" id="GO:0000150">
    <property type="term" value="F:DNA strand exchange activity"/>
    <property type="evidence" value="ECO:0007669"/>
    <property type="project" value="InterPro"/>
</dbReference>
<dbReference type="InterPro" id="IPR025827">
    <property type="entry name" value="Zn_ribbon_recom_dom"/>
</dbReference>
<accession>A0A1I3D950</accession>